<keyword evidence="6" id="KW-0472">Membrane</keyword>
<comment type="subcellular location">
    <subcellularLocation>
        <location evidence="1">Cell membrane</location>
    </subcellularLocation>
</comment>
<reference evidence="13 14" key="1">
    <citation type="submission" date="2021-05" db="EMBL/GenBank/DDBJ databases">
        <title>Roseococcus sp. XZZS9, whole genome shotgun sequencing project.</title>
        <authorList>
            <person name="Zhao G."/>
            <person name="Shen L."/>
        </authorList>
    </citation>
    <scope>NUCLEOTIDE SEQUENCE [LARGE SCALE GENOMIC DNA]</scope>
    <source>
        <strain evidence="13 14">XZZS9</strain>
    </source>
</reference>
<dbReference type="Pfam" id="PF25967">
    <property type="entry name" value="RND-MFP_C"/>
    <property type="match status" value="1"/>
</dbReference>
<comment type="similarity">
    <text evidence="2">Belongs to the membrane fusion protein (MFP) (TC 8.A.1) family.</text>
</comment>
<dbReference type="SUPFAM" id="SSF111369">
    <property type="entry name" value="HlyD-like secretion proteins"/>
    <property type="match status" value="1"/>
</dbReference>
<protein>
    <submittedName>
        <fullName evidence="13">Efflux RND transporter periplasmic adaptor subunit</fullName>
    </submittedName>
</protein>
<feature type="region of interest" description="Disordered" evidence="7">
    <location>
        <begin position="359"/>
        <end position="379"/>
    </location>
</feature>
<gene>
    <name evidence="13" type="ORF">KHU32_16160</name>
</gene>
<feature type="signal peptide" evidence="8">
    <location>
        <begin position="1"/>
        <end position="28"/>
    </location>
</feature>
<evidence type="ECO:0000256" key="3">
    <source>
        <dbReference type="ARBA" id="ARBA00022448"/>
    </source>
</evidence>
<feature type="domain" description="Multidrug resistance protein MdtA-like C-terminal permuted SH3" evidence="12">
    <location>
        <begin position="293"/>
        <end position="353"/>
    </location>
</feature>
<keyword evidence="14" id="KW-1185">Reference proteome</keyword>
<feature type="chain" id="PRO_5047057795" evidence="8">
    <location>
        <begin position="29"/>
        <end position="379"/>
    </location>
</feature>
<sequence length="379" mass="40331">MPACTGAHVFMILRMTVLALLAAFPAAAQTIAVTTDPVVVGPVPIEIMANGTVQSESVVTIRTRVDGQITQVHVSEGQAVRRGQPLFTLDSRLNQALLAQQEAQLASARAAATRTQLDAARYQSLRGESYASQQRFEQAQADAAAAAANVQATQALIAQTRLSLEFAQITAEVDGVLGVLPLRVGNFVRQADSSPVALATITQTNPILVQFNVPERWLPLIRRATGTGQPIAVQAQADGDTEQSVEGQLIFVDSQVDTTTGTIMLKARFNNDAGRLWPGQYVQVNLSPATEDNAILIAAAAVQTGQQGRHVFVLDGGVVRRRTVQVSRIVGDRAVVQGELANGARVIVEGAQRVRDGVRAEERPATAGNPRVSALETVR</sequence>
<dbReference type="InterPro" id="IPR058627">
    <property type="entry name" value="MdtA-like_C"/>
</dbReference>
<dbReference type="Gene3D" id="1.10.287.470">
    <property type="entry name" value="Helix hairpin bin"/>
    <property type="match status" value="1"/>
</dbReference>
<keyword evidence="8" id="KW-0732">Signal</keyword>
<keyword evidence="5" id="KW-0997">Cell inner membrane</keyword>
<dbReference type="InterPro" id="IPR058624">
    <property type="entry name" value="MdtA-like_HH"/>
</dbReference>
<dbReference type="Pfam" id="PF25944">
    <property type="entry name" value="Beta-barrel_RND"/>
    <property type="match status" value="1"/>
</dbReference>
<dbReference type="Pfam" id="PF25917">
    <property type="entry name" value="BSH_RND"/>
    <property type="match status" value="1"/>
</dbReference>
<evidence type="ECO:0000259" key="9">
    <source>
        <dbReference type="Pfam" id="PF25876"/>
    </source>
</evidence>
<dbReference type="NCBIfam" id="TIGR01730">
    <property type="entry name" value="RND_mfp"/>
    <property type="match status" value="1"/>
</dbReference>
<evidence type="ECO:0000256" key="8">
    <source>
        <dbReference type="SAM" id="SignalP"/>
    </source>
</evidence>
<dbReference type="PANTHER" id="PTHR30469">
    <property type="entry name" value="MULTIDRUG RESISTANCE PROTEIN MDTA"/>
    <property type="match status" value="1"/>
</dbReference>
<evidence type="ECO:0000256" key="6">
    <source>
        <dbReference type="ARBA" id="ARBA00023136"/>
    </source>
</evidence>
<dbReference type="Proteomes" id="UP000766336">
    <property type="component" value="Unassembled WGS sequence"/>
</dbReference>
<evidence type="ECO:0000259" key="12">
    <source>
        <dbReference type="Pfam" id="PF25967"/>
    </source>
</evidence>
<proteinExistence type="inferred from homology"/>
<accession>A0ABS5QGM7</accession>
<evidence type="ECO:0000259" key="11">
    <source>
        <dbReference type="Pfam" id="PF25944"/>
    </source>
</evidence>
<dbReference type="Gene3D" id="2.40.30.170">
    <property type="match status" value="1"/>
</dbReference>
<dbReference type="InterPro" id="IPR058626">
    <property type="entry name" value="MdtA-like_b-barrel"/>
</dbReference>
<name>A0ABS5QGM7_9PROT</name>
<evidence type="ECO:0000256" key="2">
    <source>
        <dbReference type="ARBA" id="ARBA00009477"/>
    </source>
</evidence>
<evidence type="ECO:0000256" key="1">
    <source>
        <dbReference type="ARBA" id="ARBA00004236"/>
    </source>
</evidence>
<feature type="domain" description="Multidrug resistance protein MdtA-like alpha-helical hairpin" evidence="9">
    <location>
        <begin position="98"/>
        <end position="166"/>
    </location>
</feature>
<evidence type="ECO:0000259" key="10">
    <source>
        <dbReference type="Pfam" id="PF25917"/>
    </source>
</evidence>
<comment type="caution">
    <text evidence="13">The sequence shown here is derived from an EMBL/GenBank/DDBJ whole genome shotgun (WGS) entry which is preliminary data.</text>
</comment>
<evidence type="ECO:0000313" key="13">
    <source>
        <dbReference type="EMBL" id="MBS7812486.1"/>
    </source>
</evidence>
<dbReference type="InterPro" id="IPR006143">
    <property type="entry name" value="RND_pump_MFP"/>
</dbReference>
<evidence type="ECO:0000313" key="14">
    <source>
        <dbReference type="Proteomes" id="UP000766336"/>
    </source>
</evidence>
<keyword evidence="3" id="KW-0813">Transport</keyword>
<dbReference type="Gene3D" id="2.40.420.20">
    <property type="match status" value="1"/>
</dbReference>
<dbReference type="Gene3D" id="2.40.50.100">
    <property type="match status" value="1"/>
</dbReference>
<dbReference type="InterPro" id="IPR058625">
    <property type="entry name" value="MdtA-like_BSH"/>
</dbReference>
<feature type="domain" description="Multidrug resistance protein MdtA-like barrel-sandwich hybrid" evidence="10">
    <location>
        <begin position="58"/>
        <end position="198"/>
    </location>
</feature>
<evidence type="ECO:0000256" key="5">
    <source>
        <dbReference type="ARBA" id="ARBA00022519"/>
    </source>
</evidence>
<keyword evidence="4" id="KW-1003">Cell membrane</keyword>
<dbReference type="EMBL" id="JAHCDA010000003">
    <property type="protein sequence ID" value="MBS7812486.1"/>
    <property type="molecule type" value="Genomic_DNA"/>
</dbReference>
<dbReference type="Pfam" id="PF25876">
    <property type="entry name" value="HH_MFP_RND"/>
    <property type="match status" value="1"/>
</dbReference>
<organism evidence="13 14">
    <name type="scientific">Roseococcus pinisoli</name>
    <dbReference type="NCBI Taxonomy" id="2835040"/>
    <lineage>
        <taxon>Bacteria</taxon>
        <taxon>Pseudomonadati</taxon>
        <taxon>Pseudomonadota</taxon>
        <taxon>Alphaproteobacteria</taxon>
        <taxon>Acetobacterales</taxon>
        <taxon>Roseomonadaceae</taxon>
        <taxon>Roseococcus</taxon>
    </lineage>
</organism>
<feature type="domain" description="Multidrug resistance protein MdtA-like beta-barrel" evidence="11">
    <location>
        <begin position="206"/>
        <end position="287"/>
    </location>
</feature>
<evidence type="ECO:0000256" key="7">
    <source>
        <dbReference type="SAM" id="MobiDB-lite"/>
    </source>
</evidence>
<dbReference type="PANTHER" id="PTHR30469:SF36">
    <property type="entry name" value="BLL3903 PROTEIN"/>
    <property type="match status" value="1"/>
</dbReference>
<evidence type="ECO:0000256" key="4">
    <source>
        <dbReference type="ARBA" id="ARBA00022475"/>
    </source>
</evidence>